<organism evidence="1 2">
    <name type="scientific">Streptomyces pharetrae CZA14</name>
    <dbReference type="NCBI Taxonomy" id="1144883"/>
    <lineage>
        <taxon>Bacteria</taxon>
        <taxon>Bacillati</taxon>
        <taxon>Actinomycetota</taxon>
        <taxon>Actinomycetes</taxon>
        <taxon>Kitasatosporales</taxon>
        <taxon>Streptomycetaceae</taxon>
        <taxon>Streptomyces</taxon>
    </lineage>
</organism>
<sequence length="65" mass="6729">MFTAAVEHHADEERMTEALAAFHEALRPASELPRPSSGDGPCAGAEAQRQADAGHCAVRTAGATV</sequence>
<keyword evidence="2" id="KW-1185">Reference proteome</keyword>
<protein>
    <submittedName>
        <fullName evidence="1">Uncharacterized protein</fullName>
    </submittedName>
</protein>
<dbReference type="EMBL" id="MRYD01000082">
    <property type="protein sequence ID" value="OSZ59277.1"/>
    <property type="molecule type" value="Genomic_DNA"/>
</dbReference>
<comment type="caution">
    <text evidence="1">The sequence shown here is derived from an EMBL/GenBank/DDBJ whole genome shotgun (WGS) entry which is preliminary data.</text>
</comment>
<gene>
    <name evidence="1" type="ORF">OQI_17090</name>
</gene>
<dbReference type="Proteomes" id="UP000194266">
    <property type="component" value="Unassembled WGS sequence"/>
</dbReference>
<evidence type="ECO:0000313" key="1">
    <source>
        <dbReference type="EMBL" id="OSZ59277.1"/>
    </source>
</evidence>
<accession>A0ABX3YJ90</accession>
<evidence type="ECO:0000313" key="2">
    <source>
        <dbReference type="Proteomes" id="UP000194266"/>
    </source>
</evidence>
<proteinExistence type="predicted"/>
<name>A0ABX3YJ90_9ACTN</name>
<reference evidence="1 2" key="1">
    <citation type="submission" date="2016-12" db="EMBL/GenBank/DDBJ databases">
        <title>Genome Mining:The Detection of Biosynthetic Gene Clusters to Aid in the Expression of Curamycin A produced by Streptomyces sp. strain CZA14.</title>
        <authorList>
            <person name="Durrell K.A."/>
            <person name="Kirby B.M."/>
            <person name="Khan W."/>
            <person name="Mthethwa T."/>
            <person name="Le Roes-Hill M."/>
        </authorList>
    </citation>
    <scope>NUCLEOTIDE SEQUENCE [LARGE SCALE GENOMIC DNA]</scope>
    <source>
        <strain evidence="1 2">CZA14</strain>
    </source>
</reference>